<keyword evidence="1 6" id="KW-0285">Flavoprotein</keyword>
<dbReference type="OrthoDB" id="3265338at2"/>
<dbReference type="HOGENOM" id="CLU_022256_0_0_9"/>
<dbReference type="Pfam" id="PF00296">
    <property type="entry name" value="Bac_luciferase"/>
    <property type="match status" value="1"/>
</dbReference>
<dbReference type="InterPro" id="IPR016215">
    <property type="entry name" value="NTA_MOA"/>
</dbReference>
<keyword evidence="4" id="KW-0503">Monooxygenase</keyword>
<gene>
    <name evidence="9" type="ORF">PBOR_26840</name>
</gene>
<accession>A0A089LF60</accession>
<keyword evidence="10" id="KW-1185">Reference proteome</keyword>
<evidence type="ECO:0000256" key="7">
    <source>
        <dbReference type="SAM" id="MobiDB-lite"/>
    </source>
</evidence>
<dbReference type="KEGG" id="pbd:PBOR_26840"/>
<dbReference type="CDD" id="cd01095">
    <property type="entry name" value="Nitrilotriacetate_monoxgenase"/>
    <property type="match status" value="1"/>
</dbReference>
<evidence type="ECO:0000313" key="10">
    <source>
        <dbReference type="Proteomes" id="UP000029518"/>
    </source>
</evidence>
<dbReference type="AlphaFoldDB" id="A0A089LF60"/>
<organism evidence="9 10">
    <name type="scientific">Paenibacillus borealis</name>
    <dbReference type="NCBI Taxonomy" id="160799"/>
    <lineage>
        <taxon>Bacteria</taxon>
        <taxon>Bacillati</taxon>
        <taxon>Bacillota</taxon>
        <taxon>Bacilli</taxon>
        <taxon>Bacillales</taxon>
        <taxon>Paenibacillaceae</taxon>
        <taxon>Paenibacillus</taxon>
    </lineage>
</organism>
<evidence type="ECO:0000259" key="8">
    <source>
        <dbReference type="Pfam" id="PF00296"/>
    </source>
</evidence>
<dbReference type="GO" id="GO:0016705">
    <property type="term" value="F:oxidoreductase activity, acting on paired donors, with incorporation or reduction of molecular oxygen"/>
    <property type="evidence" value="ECO:0007669"/>
    <property type="project" value="InterPro"/>
</dbReference>
<proteinExistence type="inferred from homology"/>
<dbReference type="Proteomes" id="UP000029518">
    <property type="component" value="Chromosome"/>
</dbReference>
<dbReference type="GO" id="GO:0004497">
    <property type="term" value="F:monooxygenase activity"/>
    <property type="evidence" value="ECO:0007669"/>
    <property type="project" value="UniProtKB-KW"/>
</dbReference>
<name>A0A089LF60_PAEBO</name>
<reference evidence="9" key="1">
    <citation type="submission" date="2014-08" db="EMBL/GenBank/DDBJ databases">
        <title>Comparative genomics of the Paenibacillus odorifer group.</title>
        <authorList>
            <person name="den Bakker H.C."/>
            <person name="Tsai Y.-C.Y.-C."/>
            <person name="Martin N."/>
            <person name="Korlach J."/>
            <person name="Wiedmann M."/>
        </authorList>
    </citation>
    <scope>NUCLEOTIDE SEQUENCE [LARGE SCALE GENOMIC DNA]</scope>
    <source>
        <strain evidence="9">DSM 13188</strain>
    </source>
</reference>
<evidence type="ECO:0000313" key="9">
    <source>
        <dbReference type="EMBL" id="AIQ60161.1"/>
    </source>
</evidence>
<feature type="binding site" evidence="6">
    <location>
        <position position="227"/>
    </location>
    <ligand>
        <name>FMN</name>
        <dbReference type="ChEBI" id="CHEBI:58210"/>
    </ligand>
</feature>
<feature type="binding site" evidence="6">
    <location>
        <position position="57"/>
    </location>
    <ligand>
        <name>FMN</name>
        <dbReference type="ChEBI" id="CHEBI:58210"/>
    </ligand>
</feature>
<feature type="compositionally biased region" description="Basic and acidic residues" evidence="7">
    <location>
        <begin position="440"/>
        <end position="458"/>
    </location>
</feature>
<feature type="binding site" evidence="6">
    <location>
        <position position="155"/>
    </location>
    <ligand>
        <name>FMN</name>
        <dbReference type="ChEBI" id="CHEBI:58210"/>
    </ligand>
</feature>
<protein>
    <recommendedName>
        <fullName evidence="8">Luciferase-like domain-containing protein</fullName>
    </recommendedName>
</protein>
<dbReference type="InterPro" id="IPR036661">
    <property type="entry name" value="Luciferase-like_sf"/>
</dbReference>
<evidence type="ECO:0000256" key="2">
    <source>
        <dbReference type="ARBA" id="ARBA00022643"/>
    </source>
</evidence>
<feature type="binding site" evidence="6">
    <location>
        <position position="100"/>
    </location>
    <ligand>
        <name>FMN</name>
        <dbReference type="ChEBI" id="CHEBI:58210"/>
    </ligand>
</feature>
<comment type="similarity">
    <text evidence="5">Belongs to the NtaA/SnaA/DszA monooxygenase family.</text>
</comment>
<sequence length="458" mass="52598">MKKIHLGVFEVNSVNHLTQGIWAHPDQQRVHYSKIEYWKNIAQLLERGKFDFMFFADTYGYPKQRTEMAFREATGLPGNDPMMLIPALAMVTKNLAFTMTTSTSYEAPYSNARRFSSLDHVTNGRIGWNVVTTSNKSAADLFGREELFLPHDERYDMADEYMSLSYKLFEGSWEDDAVLIDRENRVFTDPAKVHKIVHEGKYFKLTGYHGTEPSPQRTPVIFQAGSSNRGRAFAAKHAEGIFLKAPTIEVLRDQISDIRRRAAEYGRDPSAVKVFTGLSVVVGRTREEAERKHAEYLSYQSKEATLSSYANVTGIDLTRLDPDSYFENIHTEMGQTHTDRFTKHSKTKKTVREVTEDFLEKGFRGLTVIGTPEEVADKMQYWVEETDLDGFNLEPYILPASYEDFIDLVVPVLQRRGFFKEEYEEGTFRERLFGKGASRLPDHHPGAEFRDPSRLTQE</sequence>
<dbReference type="NCBIfam" id="TIGR03860">
    <property type="entry name" value="FMN_nitrolo"/>
    <property type="match status" value="1"/>
</dbReference>
<dbReference type="InterPro" id="IPR051260">
    <property type="entry name" value="Diverse_substr_monoxygenases"/>
</dbReference>
<evidence type="ECO:0000256" key="3">
    <source>
        <dbReference type="ARBA" id="ARBA00023002"/>
    </source>
</evidence>
<dbReference type="PANTHER" id="PTHR30011">
    <property type="entry name" value="ALKANESULFONATE MONOOXYGENASE-RELATED"/>
    <property type="match status" value="1"/>
</dbReference>
<evidence type="ECO:0000256" key="4">
    <source>
        <dbReference type="ARBA" id="ARBA00023033"/>
    </source>
</evidence>
<feature type="region of interest" description="Disordered" evidence="7">
    <location>
        <begin position="434"/>
        <end position="458"/>
    </location>
</feature>
<dbReference type="SUPFAM" id="SSF51679">
    <property type="entry name" value="Bacterial luciferase-like"/>
    <property type="match status" value="1"/>
</dbReference>
<keyword evidence="2 6" id="KW-0288">FMN</keyword>
<feature type="domain" description="Luciferase-like" evidence="8">
    <location>
        <begin position="27"/>
        <end position="384"/>
    </location>
</feature>
<dbReference type="PANTHER" id="PTHR30011:SF16">
    <property type="entry name" value="C2H2 FINGER DOMAIN TRANSCRIPTION FACTOR (EUROFUNG)-RELATED"/>
    <property type="match status" value="1"/>
</dbReference>
<dbReference type="InterPro" id="IPR011251">
    <property type="entry name" value="Luciferase-like_dom"/>
</dbReference>
<dbReference type="Gene3D" id="3.20.20.30">
    <property type="entry name" value="Luciferase-like domain"/>
    <property type="match status" value="1"/>
</dbReference>
<keyword evidence="3" id="KW-0560">Oxidoreductase</keyword>
<evidence type="ECO:0000256" key="6">
    <source>
        <dbReference type="PIRSR" id="PIRSR000337-1"/>
    </source>
</evidence>
<dbReference type="PIRSF" id="PIRSF000337">
    <property type="entry name" value="NTA_MOA"/>
    <property type="match status" value="1"/>
</dbReference>
<dbReference type="EMBL" id="CP009285">
    <property type="protein sequence ID" value="AIQ60161.1"/>
    <property type="molecule type" value="Genomic_DNA"/>
</dbReference>
<evidence type="ECO:0000256" key="1">
    <source>
        <dbReference type="ARBA" id="ARBA00022630"/>
    </source>
</evidence>
<dbReference type="RefSeq" id="WP_042216605.1">
    <property type="nucleotide sequence ID" value="NZ_CP009285.1"/>
</dbReference>
<evidence type="ECO:0000256" key="5">
    <source>
        <dbReference type="ARBA" id="ARBA00033748"/>
    </source>
</evidence>
<feature type="binding site" evidence="6">
    <location>
        <position position="226"/>
    </location>
    <ligand>
        <name>FMN</name>
        <dbReference type="ChEBI" id="CHEBI:58210"/>
    </ligand>
</feature>
<feature type="binding site" evidence="6">
    <location>
        <position position="151"/>
    </location>
    <ligand>
        <name>FMN</name>
        <dbReference type="ChEBI" id="CHEBI:58210"/>
    </ligand>
</feature>